<evidence type="ECO:0000313" key="5">
    <source>
        <dbReference type="Proteomes" id="UP000198406"/>
    </source>
</evidence>
<dbReference type="GO" id="GO:0048029">
    <property type="term" value="F:monosaccharide binding"/>
    <property type="evidence" value="ECO:0007669"/>
    <property type="project" value="TreeGrafter"/>
</dbReference>
<dbReference type="GO" id="GO:0004347">
    <property type="term" value="F:glucose-6-phosphate isomerase activity"/>
    <property type="evidence" value="ECO:0007669"/>
    <property type="project" value="InterPro"/>
</dbReference>
<evidence type="ECO:0000313" key="4">
    <source>
        <dbReference type="EMBL" id="GAX14918.1"/>
    </source>
</evidence>
<dbReference type="AlphaFoldDB" id="A0A1Z5JMA4"/>
<proteinExistence type="predicted"/>
<keyword evidence="1" id="KW-0312">Gluconeogenesis</keyword>
<dbReference type="GO" id="GO:0005829">
    <property type="term" value="C:cytosol"/>
    <property type="evidence" value="ECO:0007669"/>
    <property type="project" value="TreeGrafter"/>
</dbReference>
<dbReference type="GO" id="GO:0051156">
    <property type="term" value="P:glucose 6-phosphate metabolic process"/>
    <property type="evidence" value="ECO:0007669"/>
    <property type="project" value="TreeGrafter"/>
</dbReference>
<reference evidence="4 5" key="1">
    <citation type="journal article" date="2015" name="Plant Cell">
        <title>Oil accumulation by the oleaginous diatom Fistulifera solaris as revealed by the genome and transcriptome.</title>
        <authorList>
            <person name="Tanaka T."/>
            <person name="Maeda Y."/>
            <person name="Veluchamy A."/>
            <person name="Tanaka M."/>
            <person name="Abida H."/>
            <person name="Marechal E."/>
            <person name="Bowler C."/>
            <person name="Muto M."/>
            <person name="Sunaga Y."/>
            <person name="Tanaka M."/>
            <person name="Yoshino T."/>
            <person name="Taniguchi T."/>
            <person name="Fukuda Y."/>
            <person name="Nemoto M."/>
            <person name="Matsumoto M."/>
            <person name="Wong P.S."/>
            <person name="Aburatani S."/>
            <person name="Fujibuchi W."/>
        </authorList>
    </citation>
    <scope>NUCLEOTIDE SEQUENCE [LARGE SCALE GENOMIC DNA]</scope>
    <source>
        <strain evidence="4 5">JPCC DA0580</strain>
    </source>
</reference>
<accession>A0A1Z5JMA4</accession>
<dbReference type="SUPFAM" id="SSF53697">
    <property type="entry name" value="SIS domain"/>
    <property type="match status" value="1"/>
</dbReference>
<dbReference type="InterPro" id="IPR001672">
    <property type="entry name" value="G6P_Isomerase"/>
</dbReference>
<dbReference type="Gene3D" id="3.40.50.10490">
    <property type="entry name" value="Glucose-6-phosphate isomerase like protein, domain 1"/>
    <property type="match status" value="3"/>
</dbReference>
<evidence type="ECO:0000256" key="1">
    <source>
        <dbReference type="ARBA" id="ARBA00022432"/>
    </source>
</evidence>
<dbReference type="Pfam" id="PF00342">
    <property type="entry name" value="PGI"/>
    <property type="match status" value="1"/>
</dbReference>
<comment type="caution">
    <text evidence="4">The sequence shown here is derived from an EMBL/GenBank/DDBJ whole genome shotgun (WGS) entry which is preliminary data.</text>
</comment>
<evidence type="ECO:0008006" key="6">
    <source>
        <dbReference type="Google" id="ProtNLM"/>
    </source>
</evidence>
<keyword evidence="3" id="KW-0413">Isomerase</keyword>
<dbReference type="PROSITE" id="PS51463">
    <property type="entry name" value="P_GLUCOSE_ISOMERASE_3"/>
    <property type="match status" value="1"/>
</dbReference>
<protein>
    <recommendedName>
        <fullName evidence="6">Glucose-6-phosphate isomerase</fullName>
    </recommendedName>
</protein>
<evidence type="ECO:0000256" key="2">
    <source>
        <dbReference type="ARBA" id="ARBA00023152"/>
    </source>
</evidence>
<dbReference type="InParanoid" id="A0A1Z5JMA4"/>
<name>A0A1Z5JMA4_FISSO</name>
<keyword evidence="5" id="KW-1185">Reference proteome</keyword>
<gene>
    <name evidence="4" type="ORF">FisN_UnNu049</name>
</gene>
<dbReference type="PANTHER" id="PTHR11469:SF1">
    <property type="entry name" value="GLUCOSE-6-PHOSPHATE ISOMERASE"/>
    <property type="match status" value="1"/>
</dbReference>
<organism evidence="4 5">
    <name type="scientific">Fistulifera solaris</name>
    <name type="common">Oleaginous diatom</name>
    <dbReference type="NCBI Taxonomy" id="1519565"/>
    <lineage>
        <taxon>Eukaryota</taxon>
        <taxon>Sar</taxon>
        <taxon>Stramenopiles</taxon>
        <taxon>Ochrophyta</taxon>
        <taxon>Bacillariophyta</taxon>
        <taxon>Bacillariophyceae</taxon>
        <taxon>Bacillariophycidae</taxon>
        <taxon>Naviculales</taxon>
        <taxon>Naviculaceae</taxon>
        <taxon>Fistulifera</taxon>
    </lineage>
</organism>
<dbReference type="GO" id="GO:0097367">
    <property type="term" value="F:carbohydrate derivative binding"/>
    <property type="evidence" value="ECO:0007669"/>
    <property type="project" value="InterPro"/>
</dbReference>
<dbReference type="EMBL" id="BDSP01000085">
    <property type="protein sequence ID" value="GAX14918.1"/>
    <property type="molecule type" value="Genomic_DNA"/>
</dbReference>
<dbReference type="GO" id="GO:0006094">
    <property type="term" value="P:gluconeogenesis"/>
    <property type="evidence" value="ECO:0007669"/>
    <property type="project" value="UniProtKB-KW"/>
</dbReference>
<sequence>MMGTTTTASQAWAILSRHAREEISLLRLQELCRDNDRVSSLVSVYNTTFTSNCRLEKNVDIIENRMLIADLSRQRMTLDTVNHLFRLAAATNLRTFITRLAWGQNNPSHPVLPVRVKGIRPAPDKVDTTATIPSMHFAMRAPAGKSYEMLTKDGVNALTGIHLEWERIERYSNSIRRGHLRGISGHMIRDVVVVGRGVPMAALQFIYSALIRDERACVFRRVGLADSSSAAERIRRNLAGVTAGGGARQLHFLTRVDPLTAAAVVADLDPASTLVISIALNGNEETGLATKILKTWLLNALAKSGRPDHILAKHMMLVTGNDDIANVINKPESVHIIPQHSRCEAFSSTSAACLLPLAVVFGWSVVADFLAGAHDMDRHFVDTNMRHNLPVLLALADIWNECLLGLPTRICTPFSPGMVGYPAFAASLEAQTCSKEHTGPNQYVPTGELAFVAQPKDKHHLGCSALVLDGGVHGAYDRALHQSSTILNNELLVVMDNQLEFNVSRSIGATAMDDMKAAEDATMCSIFAQADEMAFGTGRSESEFFNHSPVSSPHGIAELNGQSVDKAKGNRPSLLLITGKLDAFACGQMVALAEHRAVVKAHICGLDPFVRDVGSSLRMSRSEMLKDELANVRARSASGITAEEETNGGNSNALILSTRTILEHYASLSLSTR</sequence>
<dbReference type="PANTHER" id="PTHR11469">
    <property type="entry name" value="GLUCOSE-6-PHOSPHATE ISOMERASE"/>
    <property type="match status" value="1"/>
</dbReference>
<evidence type="ECO:0000256" key="3">
    <source>
        <dbReference type="ARBA" id="ARBA00023235"/>
    </source>
</evidence>
<dbReference type="GO" id="GO:0006096">
    <property type="term" value="P:glycolytic process"/>
    <property type="evidence" value="ECO:0007669"/>
    <property type="project" value="UniProtKB-KW"/>
</dbReference>
<keyword evidence="2" id="KW-0324">Glycolysis</keyword>
<dbReference type="OrthoDB" id="42138at2759"/>
<dbReference type="Proteomes" id="UP000198406">
    <property type="component" value="Unassembled WGS sequence"/>
</dbReference>
<dbReference type="InterPro" id="IPR046348">
    <property type="entry name" value="SIS_dom_sf"/>
</dbReference>